<sequence>MIWQRGRATALPGSRADVKSRMTNCGRTKSYTVNEIEQCIKATPLAQRQTYRALAAAIGVSTWTIWNFIQSKWVTRRPNWTKPRLKPEHMKQRADFCKAILNDYSKHNDNELYNAVHIDEKWFYITKIRRRFYLWHDEENMPRHVQSKSHITKVMFLVAVARPRSDWDGKFGCWPFVVSTPAQRTSANRPAGALVTKSVYRSYLVEKVIPSIKEMWRWLTDDNEGVVYLQQDNARAHVAADEPTVAAAAEHAAFRIQVRNQPPQSVNSSTRVRVNDRAGERPLRDTARVPRASRLVARPWIEDALRGIPLDCIIWLIFIHSHTVVVLKHGEDVLGHGPGACNTAVTDETLDQGAHSSGVMNPGLVIRRVGWRTRDRQVPCGQELGHDSLDCAGTMPKQSTDNTRDIRATLLTKGCLKPKNVQLLLVGQAAPTAHLDEFLHPRYDPRIHARHGKFGPVTAVMFRSI</sequence>
<proteinExistence type="predicted"/>
<dbReference type="VEuPathDB" id="FungiDB:H257_12038"/>
<dbReference type="PANTHER" id="PTHR47169">
    <property type="entry name" value="OS01G0541250 PROTEIN"/>
    <property type="match status" value="1"/>
</dbReference>
<organism evidence="1">
    <name type="scientific">Aphanomyces astaci</name>
    <name type="common">Crayfish plague agent</name>
    <dbReference type="NCBI Taxonomy" id="112090"/>
    <lineage>
        <taxon>Eukaryota</taxon>
        <taxon>Sar</taxon>
        <taxon>Stramenopiles</taxon>
        <taxon>Oomycota</taxon>
        <taxon>Saprolegniomycetes</taxon>
        <taxon>Saprolegniales</taxon>
        <taxon>Verrucalvaceae</taxon>
        <taxon>Aphanomyces</taxon>
    </lineage>
</organism>
<dbReference type="AlphaFoldDB" id="W4FZU0"/>
<dbReference type="Gene3D" id="3.30.420.10">
    <property type="entry name" value="Ribonuclease H-like superfamily/Ribonuclease H"/>
    <property type="match status" value="1"/>
</dbReference>
<evidence type="ECO:0008006" key="2">
    <source>
        <dbReference type="Google" id="ProtNLM"/>
    </source>
</evidence>
<evidence type="ECO:0000313" key="1">
    <source>
        <dbReference type="EMBL" id="ETV72992.1"/>
    </source>
</evidence>
<dbReference type="RefSeq" id="XP_009837441.1">
    <property type="nucleotide sequence ID" value="XM_009839139.1"/>
</dbReference>
<gene>
    <name evidence="1" type="ORF">H257_12038</name>
</gene>
<dbReference type="InterPro" id="IPR036397">
    <property type="entry name" value="RNaseH_sf"/>
</dbReference>
<reference evidence="1" key="1">
    <citation type="submission" date="2013-12" db="EMBL/GenBank/DDBJ databases">
        <title>The Genome Sequence of Aphanomyces astaci APO3.</title>
        <authorList>
            <consortium name="The Broad Institute Genomics Platform"/>
            <person name="Russ C."/>
            <person name="Tyler B."/>
            <person name="van West P."/>
            <person name="Dieguez-Uribeondo J."/>
            <person name="Young S.K."/>
            <person name="Zeng Q."/>
            <person name="Gargeya S."/>
            <person name="Fitzgerald M."/>
            <person name="Abouelleil A."/>
            <person name="Alvarado L."/>
            <person name="Chapman S.B."/>
            <person name="Gainer-Dewar J."/>
            <person name="Goldberg J."/>
            <person name="Griggs A."/>
            <person name="Gujja S."/>
            <person name="Hansen M."/>
            <person name="Howarth C."/>
            <person name="Imamovic A."/>
            <person name="Ireland A."/>
            <person name="Larimer J."/>
            <person name="McCowan C."/>
            <person name="Murphy C."/>
            <person name="Pearson M."/>
            <person name="Poon T.W."/>
            <person name="Priest M."/>
            <person name="Roberts A."/>
            <person name="Saif S."/>
            <person name="Shea T."/>
            <person name="Sykes S."/>
            <person name="Wortman J."/>
            <person name="Nusbaum C."/>
            <person name="Birren B."/>
        </authorList>
    </citation>
    <scope>NUCLEOTIDE SEQUENCE [LARGE SCALE GENOMIC DNA]</scope>
    <source>
        <strain evidence="1">APO3</strain>
    </source>
</reference>
<protein>
    <recommendedName>
        <fullName evidence="2">Transposase Tc1-like domain-containing protein</fullName>
    </recommendedName>
</protein>
<name>W4FZU0_APHAT</name>
<dbReference type="GeneID" id="20814034"/>
<dbReference type="GO" id="GO:0003676">
    <property type="term" value="F:nucleic acid binding"/>
    <property type="evidence" value="ECO:0007669"/>
    <property type="project" value="InterPro"/>
</dbReference>
<dbReference type="EMBL" id="KI913151">
    <property type="protein sequence ID" value="ETV72992.1"/>
    <property type="molecule type" value="Genomic_DNA"/>
</dbReference>
<accession>W4FZU0</accession>